<accession>A0A090QAX8</accession>
<proteinExistence type="predicted"/>
<organism evidence="1 2">
    <name type="scientific">Nonlabens ulvanivorans</name>
    <name type="common">Persicivirga ulvanivorans</name>
    <dbReference type="NCBI Taxonomy" id="906888"/>
    <lineage>
        <taxon>Bacteria</taxon>
        <taxon>Pseudomonadati</taxon>
        <taxon>Bacteroidota</taxon>
        <taxon>Flavobacteriia</taxon>
        <taxon>Flavobacteriales</taxon>
        <taxon>Flavobacteriaceae</taxon>
        <taxon>Nonlabens</taxon>
    </lineage>
</organism>
<dbReference type="EMBL" id="BBMM01000002">
    <property type="protein sequence ID" value="GAK99372.1"/>
    <property type="molecule type" value="Genomic_DNA"/>
</dbReference>
<reference evidence="1 2" key="1">
    <citation type="journal article" date="2014" name="Genome Announc.">
        <title>Draft Genome Sequences of Marine Flavobacterium Nonlabens Strains NR17, NR24, NR27, NR32, NR33, and Ara13.</title>
        <authorList>
            <person name="Nakanishi M."/>
            <person name="Meirelles P."/>
            <person name="Suzuki R."/>
            <person name="Takatani N."/>
            <person name="Mino S."/>
            <person name="Suda W."/>
            <person name="Oshima K."/>
            <person name="Hattori M."/>
            <person name="Ohkuma M."/>
            <person name="Hosokawa M."/>
            <person name="Miyashita K."/>
            <person name="Thompson F.L."/>
            <person name="Niwa A."/>
            <person name="Sawabe T."/>
            <person name="Sawabe T."/>
        </authorList>
    </citation>
    <scope>NUCLEOTIDE SEQUENCE [LARGE SCALE GENOMIC DNA]</scope>
    <source>
        <strain evidence="2">JCM19314</strain>
    </source>
</reference>
<comment type="caution">
    <text evidence="1">The sequence shown here is derived from an EMBL/GenBank/DDBJ whole genome shotgun (WGS) entry which is preliminary data.</text>
</comment>
<evidence type="ECO:0000313" key="2">
    <source>
        <dbReference type="Proteomes" id="UP000029226"/>
    </source>
</evidence>
<sequence>MLSDQYLYRFVKQHYKSRWTFMLLLCHLWYEKRFPLYASRKRNSIKIDH</sequence>
<dbReference type="AlphaFoldDB" id="A0A090QAX8"/>
<protein>
    <submittedName>
        <fullName evidence="1">Uncharacterized protein</fullName>
    </submittedName>
</protein>
<gene>
    <name evidence="1" type="ORF">JCM19314_3417</name>
</gene>
<name>A0A090QAX8_NONUL</name>
<dbReference type="Proteomes" id="UP000029226">
    <property type="component" value="Unassembled WGS sequence"/>
</dbReference>
<evidence type="ECO:0000313" key="1">
    <source>
        <dbReference type="EMBL" id="GAK99372.1"/>
    </source>
</evidence>